<dbReference type="Proteomes" id="UP000055035">
    <property type="component" value="Unassembled WGS sequence"/>
</dbReference>
<dbReference type="GO" id="GO:0032259">
    <property type="term" value="P:methylation"/>
    <property type="evidence" value="ECO:0007669"/>
    <property type="project" value="UniProtKB-KW"/>
</dbReference>
<sequence>MKRLTIAGTGIKFLAHLTTEVKGIIKSSSCVLYLLNEPAMKHWVLNNSKISFSLDEIYYSCEKRIDAYEKIVQVVLSYAGKYNDLVLLIYGHPLVFSSVAMKLIEQCSNSEMQLSVLPGISALDCLLADLRIDPAGAGLQCYDATLFINKNVEYSSSAHLILWQIAIVNEIKIIKGEINKVTQKTGLSYLKKILLNKYSANHPLILYVAALYAGVSSEIIELELDSLEEIEIPRLATLYIPPLCS</sequence>
<dbReference type="STRING" id="456.Ljor_2226"/>
<name>A0A0W0VCU0_9GAMM</name>
<protein>
    <submittedName>
        <fullName evidence="2">Methylase</fullName>
    </submittedName>
</protein>
<reference evidence="2 3" key="1">
    <citation type="submission" date="2015-11" db="EMBL/GenBank/DDBJ databases">
        <title>Genomic analysis of 38 Legionella species identifies large and diverse effector repertoires.</title>
        <authorList>
            <person name="Burstein D."/>
            <person name="Amaro F."/>
            <person name="Zusman T."/>
            <person name="Lifshitz Z."/>
            <person name="Cohen O."/>
            <person name="Gilbert J.A."/>
            <person name="Pupko T."/>
            <person name="Shuman H.A."/>
            <person name="Segal G."/>
        </authorList>
    </citation>
    <scope>NUCLEOTIDE SEQUENCE [LARGE SCALE GENOMIC DNA]</scope>
    <source>
        <strain evidence="2 3">BL-540</strain>
    </source>
</reference>
<dbReference type="OrthoDB" id="1459304at2"/>
<organism evidence="2 3">
    <name type="scientific">Legionella jordanis</name>
    <dbReference type="NCBI Taxonomy" id="456"/>
    <lineage>
        <taxon>Bacteria</taxon>
        <taxon>Pseudomonadati</taxon>
        <taxon>Pseudomonadota</taxon>
        <taxon>Gammaproteobacteria</taxon>
        <taxon>Legionellales</taxon>
        <taxon>Legionellaceae</taxon>
        <taxon>Legionella</taxon>
    </lineage>
</organism>
<dbReference type="GO" id="GO:0008168">
    <property type="term" value="F:methyltransferase activity"/>
    <property type="evidence" value="ECO:0007669"/>
    <property type="project" value="UniProtKB-KW"/>
</dbReference>
<dbReference type="AlphaFoldDB" id="A0A0W0VCU0"/>
<evidence type="ECO:0000313" key="2">
    <source>
        <dbReference type="EMBL" id="KTD17920.1"/>
    </source>
</evidence>
<comment type="caution">
    <text evidence="2">The sequence shown here is derived from an EMBL/GenBank/DDBJ whole genome shotgun (WGS) entry which is preliminary data.</text>
</comment>
<dbReference type="InterPro" id="IPR014777">
    <property type="entry name" value="4pyrrole_Mease_sub1"/>
</dbReference>
<proteinExistence type="predicted"/>
<dbReference type="InterPro" id="IPR035996">
    <property type="entry name" value="4pyrrol_Methylase_sf"/>
</dbReference>
<evidence type="ECO:0000259" key="1">
    <source>
        <dbReference type="Pfam" id="PF00590"/>
    </source>
</evidence>
<keyword evidence="2" id="KW-0808">Transferase</keyword>
<dbReference type="PATRIC" id="fig|456.5.peg.2396"/>
<dbReference type="InterPro" id="IPR000878">
    <property type="entry name" value="4pyrrol_Mease"/>
</dbReference>
<dbReference type="SUPFAM" id="SSF53790">
    <property type="entry name" value="Tetrapyrrole methylase"/>
    <property type="match status" value="1"/>
</dbReference>
<dbReference type="EMBL" id="LNYJ01000011">
    <property type="protein sequence ID" value="KTD17920.1"/>
    <property type="molecule type" value="Genomic_DNA"/>
</dbReference>
<keyword evidence="3" id="KW-1185">Reference proteome</keyword>
<dbReference type="CDD" id="cd19916">
    <property type="entry name" value="OphMA_like"/>
    <property type="match status" value="1"/>
</dbReference>
<dbReference type="Pfam" id="PF00590">
    <property type="entry name" value="TP_methylase"/>
    <property type="match status" value="1"/>
</dbReference>
<dbReference type="RefSeq" id="WP_064108359.1">
    <property type="nucleotide sequence ID" value="NZ_CAAAIC010000001.1"/>
</dbReference>
<gene>
    <name evidence="2" type="ORF">Ljor_2226</name>
</gene>
<evidence type="ECO:0000313" key="3">
    <source>
        <dbReference type="Proteomes" id="UP000055035"/>
    </source>
</evidence>
<dbReference type="Gene3D" id="3.40.1010.10">
    <property type="entry name" value="Cobalt-precorrin-4 Transmethylase, Domain 1"/>
    <property type="match status" value="1"/>
</dbReference>
<feature type="domain" description="Tetrapyrrole methylase" evidence="1">
    <location>
        <begin position="3"/>
        <end position="137"/>
    </location>
</feature>
<accession>A0A0W0VCU0</accession>
<keyword evidence="2" id="KW-0489">Methyltransferase</keyword>